<reference evidence="2" key="1">
    <citation type="journal article" date="2021" name="PeerJ">
        <title>Extensive microbial diversity within the chicken gut microbiome revealed by metagenomics and culture.</title>
        <authorList>
            <person name="Gilroy R."/>
            <person name="Ravi A."/>
            <person name="Getino M."/>
            <person name="Pursley I."/>
            <person name="Horton D.L."/>
            <person name="Alikhan N.F."/>
            <person name="Baker D."/>
            <person name="Gharbi K."/>
            <person name="Hall N."/>
            <person name="Watson M."/>
            <person name="Adriaenssens E.M."/>
            <person name="Foster-Nyarko E."/>
            <person name="Jarju S."/>
            <person name="Secka A."/>
            <person name="Antonio M."/>
            <person name="Oren A."/>
            <person name="Chaudhuri R.R."/>
            <person name="La Ragione R."/>
            <person name="Hildebrand F."/>
            <person name="Pallen M.J."/>
        </authorList>
    </citation>
    <scope>NUCLEOTIDE SEQUENCE</scope>
    <source>
        <strain evidence="2">CHK189-11263</strain>
    </source>
</reference>
<reference evidence="2" key="2">
    <citation type="submission" date="2021-04" db="EMBL/GenBank/DDBJ databases">
        <authorList>
            <person name="Gilroy R."/>
        </authorList>
    </citation>
    <scope>NUCLEOTIDE SEQUENCE</scope>
    <source>
        <strain evidence="2">CHK189-11263</strain>
    </source>
</reference>
<dbReference type="EMBL" id="DWYC01000088">
    <property type="protein sequence ID" value="HJB57869.1"/>
    <property type="molecule type" value="Genomic_DNA"/>
</dbReference>
<proteinExistence type="predicted"/>
<dbReference type="InterPro" id="IPR022121">
    <property type="entry name" value="Peptidase_M73_camelysin"/>
</dbReference>
<evidence type="ECO:0000313" key="3">
    <source>
        <dbReference type="Proteomes" id="UP000824208"/>
    </source>
</evidence>
<dbReference type="AlphaFoldDB" id="A0A9D2S6H2"/>
<gene>
    <name evidence="2" type="ORF">H9714_09990</name>
</gene>
<accession>A0A9D2S6H2</accession>
<protein>
    <submittedName>
        <fullName evidence="2">M73 family metallopeptidase</fullName>
    </submittedName>
</protein>
<organism evidence="2 3">
    <name type="scientific">Candidatus Flavonifractor intestinipullorum</name>
    <dbReference type="NCBI Taxonomy" id="2838587"/>
    <lineage>
        <taxon>Bacteria</taxon>
        <taxon>Bacillati</taxon>
        <taxon>Bacillota</taxon>
        <taxon>Clostridia</taxon>
        <taxon>Eubacteriales</taxon>
        <taxon>Oscillospiraceae</taxon>
        <taxon>Flavonifractor</taxon>
    </lineage>
</organism>
<comment type="caution">
    <text evidence="2">The sequence shown here is derived from an EMBL/GenBank/DDBJ whole genome shotgun (WGS) entry which is preliminary data.</text>
</comment>
<dbReference type="Proteomes" id="UP000824208">
    <property type="component" value="Unassembled WGS sequence"/>
</dbReference>
<feature type="region of interest" description="Disordered" evidence="1">
    <location>
        <begin position="172"/>
        <end position="194"/>
    </location>
</feature>
<dbReference type="Pfam" id="PF12389">
    <property type="entry name" value="Peptidase_M73"/>
    <property type="match status" value="1"/>
</dbReference>
<sequence>MKKRLAAGGLALSLLAILGIGTAAYFVADGRAVNEITTGTIDLTLTQSINGAVIDTTALEEIMPGETVNQTADIENAGNHPFWTRARYEVTITAADGTTELPAALEDGTPVITFGAGEGWLDGGDGWYYCPDIVPVGESVTPFREVTFAAGAGNEYQGCDISIAVDAQAVQSDNNTPDSGSVLEVKGWPETETP</sequence>
<evidence type="ECO:0000313" key="2">
    <source>
        <dbReference type="EMBL" id="HJB57869.1"/>
    </source>
</evidence>
<name>A0A9D2S6H2_9FIRM</name>
<evidence type="ECO:0000256" key="1">
    <source>
        <dbReference type="SAM" id="MobiDB-lite"/>
    </source>
</evidence>